<accession>A0A060ZNE1</accession>
<dbReference type="EMBL" id="JAGGLR010000008">
    <property type="protein sequence ID" value="MBP2062419.1"/>
    <property type="molecule type" value="Genomic_DNA"/>
</dbReference>
<reference evidence="3 4" key="2">
    <citation type="submission" date="2021-03" db="EMBL/GenBank/DDBJ databases">
        <title>Genomic Encyclopedia of Type Strains, Phase IV (KMG-IV): sequencing the most valuable type-strain genomes for metagenomic binning, comparative biology and taxonomic classification.</title>
        <authorList>
            <person name="Goeker M."/>
        </authorList>
    </citation>
    <scope>NUCLEOTIDE SEQUENCE [LARGE SCALE GENOMIC DNA]</scope>
    <source>
        <strain evidence="3 4">DSM 41954</strain>
    </source>
</reference>
<dbReference type="GeneID" id="32465213"/>
<evidence type="ECO:0000313" key="3">
    <source>
        <dbReference type="EMBL" id="MBP2062419.1"/>
    </source>
</evidence>
<sequence length="86" mass="9104">MTPGNGIVNRLADIMEAELIESAKADAARARALADDPAASGAELRTALRYLAHAVEDAAKVASLRAERLPDMDNEEDAASIKEATR</sequence>
<dbReference type="Proteomes" id="UP000756710">
    <property type="component" value="Unassembled WGS sequence"/>
</dbReference>
<evidence type="ECO:0000313" key="2">
    <source>
        <dbReference type="EMBL" id="CDR07371.1"/>
    </source>
</evidence>
<dbReference type="AlphaFoldDB" id="A0A060ZNE1"/>
<reference evidence="2" key="1">
    <citation type="submission" date="2014-05" db="EMBL/GenBank/DDBJ databases">
        <authorList>
            <person name="Horn Fabian"/>
        </authorList>
    </citation>
    <scope>NUCLEOTIDE SEQUENCE</scope>
</reference>
<dbReference type="HOGENOM" id="CLU_2496590_0_0_11"/>
<organism evidence="2">
    <name type="scientific">Streptomyces iranensis</name>
    <dbReference type="NCBI Taxonomy" id="576784"/>
    <lineage>
        <taxon>Bacteria</taxon>
        <taxon>Bacillati</taxon>
        <taxon>Actinomycetota</taxon>
        <taxon>Actinomycetes</taxon>
        <taxon>Kitasatosporales</taxon>
        <taxon>Streptomycetaceae</taxon>
        <taxon>Streptomyces</taxon>
        <taxon>Streptomyces violaceusniger group</taxon>
    </lineage>
</organism>
<proteinExistence type="predicted"/>
<keyword evidence="4" id="KW-1185">Reference proteome</keyword>
<gene>
    <name evidence="3" type="ORF">J2Z30_003435</name>
    <name evidence="2" type="ORF">SIRAN4111</name>
</gene>
<dbReference type="EMBL" id="LK022848">
    <property type="protein sequence ID" value="CDR07371.1"/>
    <property type="molecule type" value="Genomic_DNA"/>
</dbReference>
<dbReference type="RefSeq" id="WP_044571093.1">
    <property type="nucleotide sequence ID" value="NZ_BAABDR010000003.1"/>
</dbReference>
<evidence type="ECO:0000256" key="1">
    <source>
        <dbReference type="SAM" id="MobiDB-lite"/>
    </source>
</evidence>
<feature type="region of interest" description="Disordered" evidence="1">
    <location>
        <begin position="67"/>
        <end position="86"/>
    </location>
</feature>
<evidence type="ECO:0000313" key="4">
    <source>
        <dbReference type="Proteomes" id="UP000756710"/>
    </source>
</evidence>
<name>A0A060ZNE1_9ACTN</name>
<protein>
    <submittedName>
        <fullName evidence="2">Uncharacterized protein</fullName>
    </submittedName>
</protein>